<evidence type="ECO:0000313" key="2">
    <source>
        <dbReference type="Proteomes" id="UP000076400"/>
    </source>
</evidence>
<comment type="caution">
    <text evidence="1">The sequence shown here is derived from an EMBL/GenBank/DDBJ whole genome shotgun (WGS) entry which is preliminary data.</text>
</comment>
<evidence type="ECO:0000313" key="1">
    <source>
        <dbReference type="EMBL" id="KZD12158.1"/>
    </source>
</evidence>
<dbReference type="RefSeq" id="WP_067553022.1">
    <property type="nucleotide sequence ID" value="NZ_LPXN01000048.1"/>
</dbReference>
<dbReference type="Proteomes" id="UP000076400">
    <property type="component" value="Unassembled WGS sequence"/>
</dbReference>
<accession>A0A154WF56</accession>
<protein>
    <submittedName>
        <fullName evidence="1">Uncharacterized protein</fullName>
    </submittedName>
</protein>
<proteinExistence type="predicted"/>
<name>A0A154WF56_9PROT</name>
<keyword evidence="2" id="KW-1185">Reference proteome</keyword>
<gene>
    <name evidence="1" type="ORF">AUP43_17185</name>
</gene>
<organism evidence="1 2">
    <name type="scientific">Oceanibaculum pacificum</name>
    <dbReference type="NCBI Taxonomy" id="580166"/>
    <lineage>
        <taxon>Bacteria</taxon>
        <taxon>Pseudomonadati</taxon>
        <taxon>Pseudomonadota</taxon>
        <taxon>Alphaproteobacteria</taxon>
        <taxon>Rhodospirillales</taxon>
        <taxon>Oceanibaculaceae</taxon>
        <taxon>Oceanibaculum</taxon>
    </lineage>
</organism>
<dbReference type="EMBL" id="LPXN01000048">
    <property type="protein sequence ID" value="KZD12158.1"/>
    <property type="molecule type" value="Genomic_DNA"/>
</dbReference>
<dbReference type="OrthoDB" id="7651856at2"/>
<dbReference type="STRING" id="580166.AUP43_17185"/>
<reference evidence="1 2" key="1">
    <citation type="submission" date="2015-12" db="EMBL/GenBank/DDBJ databases">
        <title>Genome sequence of Oceanibaculum pacificum MCCC 1A02656.</title>
        <authorList>
            <person name="Lu L."/>
            <person name="Lai Q."/>
            <person name="Shao Z."/>
            <person name="Qian P."/>
        </authorList>
    </citation>
    <scope>NUCLEOTIDE SEQUENCE [LARGE SCALE GENOMIC DNA]</scope>
    <source>
        <strain evidence="1 2">MCCC 1A02656</strain>
    </source>
</reference>
<sequence length="85" mass="8621">MPPKPPSAPASSDIAGVTLGELLGANYALVVRCVTCGHTGPADLLTAYRRHGAAADVAGLAERMRCSRCDGRGGTIVSISRPTGT</sequence>
<dbReference type="AlphaFoldDB" id="A0A154WF56"/>